<reference evidence="2" key="1">
    <citation type="submission" date="2019-10" db="EMBL/GenBank/DDBJ databases">
        <title>The sequence and de novo assembly of the wild yak genome.</title>
        <authorList>
            <person name="Liu Y."/>
        </authorList>
    </citation>
    <scope>NUCLEOTIDE SEQUENCE [LARGE SCALE GENOMIC DNA]</scope>
    <source>
        <strain evidence="2">WY2019</strain>
    </source>
</reference>
<name>A0A6B0R4H6_9CETA</name>
<feature type="chain" id="PRO_5025355923" evidence="1">
    <location>
        <begin position="31"/>
        <end position="92"/>
    </location>
</feature>
<evidence type="ECO:0000256" key="1">
    <source>
        <dbReference type="SAM" id="SignalP"/>
    </source>
</evidence>
<keyword evidence="3" id="KW-1185">Reference proteome</keyword>
<protein>
    <submittedName>
        <fullName evidence="2">Uncharacterized protein</fullName>
    </submittedName>
</protein>
<evidence type="ECO:0000313" key="2">
    <source>
        <dbReference type="EMBL" id="MXQ84530.1"/>
    </source>
</evidence>
<evidence type="ECO:0000313" key="3">
    <source>
        <dbReference type="Proteomes" id="UP000322234"/>
    </source>
</evidence>
<proteinExistence type="predicted"/>
<dbReference type="AlphaFoldDB" id="A0A6B0R4H6"/>
<feature type="signal peptide" evidence="1">
    <location>
        <begin position="1"/>
        <end position="30"/>
    </location>
</feature>
<comment type="caution">
    <text evidence="2">The sequence shown here is derived from an EMBL/GenBank/DDBJ whole genome shotgun (WGS) entry which is preliminary data.</text>
</comment>
<sequence>MKGLSPFSNCITLLSLTVVEILLVLAPILTFETPGSIQEIVCRPFTSINHIKMTVKEEKEMLSKTKRRHGRIRYFNPFWKGRIEYCDAYDIS</sequence>
<organism evidence="2 3">
    <name type="scientific">Bos mutus</name>
    <name type="common">wild yak</name>
    <dbReference type="NCBI Taxonomy" id="72004"/>
    <lineage>
        <taxon>Eukaryota</taxon>
        <taxon>Metazoa</taxon>
        <taxon>Chordata</taxon>
        <taxon>Craniata</taxon>
        <taxon>Vertebrata</taxon>
        <taxon>Euteleostomi</taxon>
        <taxon>Mammalia</taxon>
        <taxon>Eutheria</taxon>
        <taxon>Laurasiatheria</taxon>
        <taxon>Artiodactyla</taxon>
        <taxon>Ruminantia</taxon>
        <taxon>Pecora</taxon>
        <taxon>Bovidae</taxon>
        <taxon>Bovinae</taxon>
        <taxon>Bos</taxon>
    </lineage>
</organism>
<gene>
    <name evidence="2" type="ORF">E5288_WYG020692</name>
</gene>
<dbReference type="EMBL" id="VBQZ03000021">
    <property type="protein sequence ID" value="MXQ84530.1"/>
    <property type="molecule type" value="Genomic_DNA"/>
</dbReference>
<accession>A0A6B0R4H6</accession>
<dbReference type="Proteomes" id="UP000322234">
    <property type="component" value="Unassembled WGS sequence"/>
</dbReference>
<keyword evidence="1" id="KW-0732">Signal</keyword>